<protein>
    <submittedName>
        <fullName evidence="2">Uncharacterized protein</fullName>
    </submittedName>
</protein>
<dbReference type="Proteomes" id="UP001497480">
    <property type="component" value="Unassembled WGS sequence"/>
</dbReference>
<evidence type="ECO:0000313" key="2">
    <source>
        <dbReference type="EMBL" id="CAL0328323.1"/>
    </source>
</evidence>
<dbReference type="EMBL" id="CAXHTB010000021">
    <property type="protein sequence ID" value="CAL0328323.1"/>
    <property type="molecule type" value="Genomic_DNA"/>
</dbReference>
<keyword evidence="1" id="KW-0472">Membrane</keyword>
<name>A0AAV1Y3V1_LUPLU</name>
<proteinExistence type="predicted"/>
<organism evidence="2 3">
    <name type="scientific">Lupinus luteus</name>
    <name type="common">European yellow lupine</name>
    <dbReference type="NCBI Taxonomy" id="3873"/>
    <lineage>
        <taxon>Eukaryota</taxon>
        <taxon>Viridiplantae</taxon>
        <taxon>Streptophyta</taxon>
        <taxon>Embryophyta</taxon>
        <taxon>Tracheophyta</taxon>
        <taxon>Spermatophyta</taxon>
        <taxon>Magnoliopsida</taxon>
        <taxon>eudicotyledons</taxon>
        <taxon>Gunneridae</taxon>
        <taxon>Pentapetalae</taxon>
        <taxon>rosids</taxon>
        <taxon>fabids</taxon>
        <taxon>Fabales</taxon>
        <taxon>Fabaceae</taxon>
        <taxon>Papilionoideae</taxon>
        <taxon>50 kb inversion clade</taxon>
        <taxon>genistoids sensu lato</taxon>
        <taxon>core genistoids</taxon>
        <taxon>Genisteae</taxon>
        <taxon>Lupinus</taxon>
    </lineage>
</organism>
<evidence type="ECO:0000313" key="3">
    <source>
        <dbReference type="Proteomes" id="UP001497480"/>
    </source>
</evidence>
<evidence type="ECO:0000256" key="1">
    <source>
        <dbReference type="SAM" id="Phobius"/>
    </source>
</evidence>
<feature type="transmembrane region" description="Helical" evidence="1">
    <location>
        <begin position="225"/>
        <end position="243"/>
    </location>
</feature>
<gene>
    <name evidence="2" type="ORF">LLUT_LOCUS29383</name>
</gene>
<dbReference type="PANTHER" id="PTHR34967:SF1">
    <property type="entry name" value="OS02G0257200 PROTEIN"/>
    <property type="match status" value="1"/>
</dbReference>
<reference evidence="2 3" key="1">
    <citation type="submission" date="2024-03" db="EMBL/GenBank/DDBJ databases">
        <authorList>
            <person name="Martinez-Hernandez J."/>
        </authorList>
    </citation>
    <scope>NUCLEOTIDE SEQUENCE [LARGE SCALE GENOMIC DNA]</scope>
</reference>
<sequence>MLKLWKRYQKCLTFHPVKTQVISSGVIWGVGDIAAQLVTHSIPNKTLSHSKDGNEDFKINWKRVATTSLFGFGFVGPVGLDDKGHAYFKLEHHALNLLIAGSLLWVVGSIHNTCQIYERADGHVQILQQVIVWSLQNIYSRFGLCSILPDMVEMSFLLHESLFQLETKKHQLWIFIWFVVIWSLWINRNKVFSSIPSLMFNRLCSLFTLTHGTLSRLGALLFRPLFYNRFGNMLFVWALLFNCRG</sequence>
<dbReference type="AlphaFoldDB" id="A0AAV1Y3V1"/>
<dbReference type="PANTHER" id="PTHR34967">
    <property type="entry name" value="OS02G0257200 PROTEIN"/>
    <property type="match status" value="1"/>
</dbReference>
<accession>A0AAV1Y3V1</accession>
<feature type="transmembrane region" description="Helical" evidence="1">
    <location>
        <begin position="170"/>
        <end position="187"/>
    </location>
</feature>
<comment type="caution">
    <text evidence="2">The sequence shown here is derived from an EMBL/GenBank/DDBJ whole genome shotgun (WGS) entry which is preliminary data.</text>
</comment>
<keyword evidence="3" id="KW-1185">Reference proteome</keyword>
<keyword evidence="1" id="KW-0812">Transmembrane</keyword>
<keyword evidence="1" id="KW-1133">Transmembrane helix</keyword>